<evidence type="ECO:0008006" key="4">
    <source>
        <dbReference type="Google" id="ProtNLM"/>
    </source>
</evidence>
<dbReference type="AlphaFoldDB" id="A0A5K7XGX7"/>
<dbReference type="InterPro" id="IPR027839">
    <property type="entry name" value="DUF4432"/>
</dbReference>
<evidence type="ECO:0000313" key="2">
    <source>
        <dbReference type="EMBL" id="BBO35247.1"/>
    </source>
</evidence>
<dbReference type="Gene3D" id="2.70.98.10">
    <property type="match status" value="1"/>
</dbReference>
<feature type="region of interest" description="Disordered" evidence="1">
    <location>
        <begin position="440"/>
        <end position="461"/>
    </location>
</feature>
<keyword evidence="3" id="KW-1185">Reference proteome</keyword>
<dbReference type="Proteomes" id="UP000326837">
    <property type="component" value="Chromosome"/>
</dbReference>
<proteinExistence type="predicted"/>
<accession>A0A5K7XGX7</accession>
<sequence length="461" mass="50490">METRPTSSLAQSLVIAPFDVYRNESHSTPHCSLAQGTEAVKRLLCMLFTIVAVSAHVLHASEFVLIDSAANINVSEFEKSETDFPQLRTGPWRVEKQLLHGGKQEGTELIVVSNGKLRFGVSPTRGLSVVFLEQVANAKFPVGWKSPVTEIVHPQFIDLESRSGLGWLDGFNEWMCRCGLEFAGHPGKDTFTTNTGEKGELTLTLHGKIGNTPASRVVFSVDDAPPHRIRIKGTAFERSFHGPNLKLEAEVSTVPGTESIEIHDRVTNLGGSPQEFQLIYHTNYGPPILEKGSRIVSAIESLEPMNDRAAEGVDRWNTCEGPTPGFVEQVYLAHAAGDADGSTSVMIENASGSRGASVSWNINQLPYLTVWKNTASQAEGYVTGLEPGTGFPFNRWVERHFGRVPTLKPGESREFSLSFSVHPDKASVQKMRQRIEAIQQRTPASISTTAPKIPEFDANAD</sequence>
<feature type="compositionally biased region" description="Polar residues" evidence="1">
    <location>
        <begin position="440"/>
        <end position="450"/>
    </location>
</feature>
<gene>
    <name evidence="2" type="ORF">PLANPX_4859</name>
</gene>
<dbReference type="EMBL" id="AP021861">
    <property type="protein sequence ID" value="BBO35247.1"/>
    <property type="molecule type" value="Genomic_DNA"/>
</dbReference>
<dbReference type="RefSeq" id="WP_152100660.1">
    <property type="nucleotide sequence ID" value="NZ_AP021861.1"/>
</dbReference>
<evidence type="ECO:0000313" key="3">
    <source>
        <dbReference type="Proteomes" id="UP000326837"/>
    </source>
</evidence>
<evidence type="ECO:0000256" key="1">
    <source>
        <dbReference type="SAM" id="MobiDB-lite"/>
    </source>
</evidence>
<dbReference type="GO" id="GO:0030246">
    <property type="term" value="F:carbohydrate binding"/>
    <property type="evidence" value="ECO:0007669"/>
    <property type="project" value="InterPro"/>
</dbReference>
<dbReference type="InterPro" id="IPR014718">
    <property type="entry name" value="GH-type_carb-bd"/>
</dbReference>
<organism evidence="2 3">
    <name type="scientific">Lacipirellula parvula</name>
    <dbReference type="NCBI Taxonomy" id="2650471"/>
    <lineage>
        <taxon>Bacteria</taxon>
        <taxon>Pseudomonadati</taxon>
        <taxon>Planctomycetota</taxon>
        <taxon>Planctomycetia</taxon>
        <taxon>Pirellulales</taxon>
        <taxon>Lacipirellulaceae</taxon>
        <taxon>Lacipirellula</taxon>
    </lineage>
</organism>
<dbReference type="Pfam" id="PF14486">
    <property type="entry name" value="DUF4432"/>
    <property type="match status" value="1"/>
</dbReference>
<name>A0A5K7XGX7_9BACT</name>
<reference evidence="3" key="1">
    <citation type="submission" date="2019-10" db="EMBL/GenBank/DDBJ databases">
        <title>Lacipirellula parvula gen. nov., sp. nov., representing a lineage of planctomycetes widespread in freshwater anoxic habitats, and description of the family Lacipirellulaceae.</title>
        <authorList>
            <person name="Dedysh S.N."/>
            <person name="Kulichevskaya I.S."/>
            <person name="Beletsky A.V."/>
            <person name="Rakitin A.L."/>
            <person name="Mardanov A.V."/>
            <person name="Ivanova A.A."/>
            <person name="Saltykova V.X."/>
            <person name="Rijpstra W.I.C."/>
            <person name="Sinninghe Damste J.S."/>
            <person name="Ravin N.V."/>
        </authorList>
    </citation>
    <scope>NUCLEOTIDE SEQUENCE [LARGE SCALE GENOMIC DNA]</scope>
    <source>
        <strain evidence="3">PX69</strain>
    </source>
</reference>
<dbReference type="CDD" id="cd09023">
    <property type="entry name" value="Aldose_epim_Ec_c4013"/>
    <property type="match status" value="1"/>
</dbReference>
<dbReference type="KEGG" id="lpav:PLANPX_4859"/>
<protein>
    <recommendedName>
        <fullName evidence="4">DUF4432 domain-containing protein</fullName>
    </recommendedName>
</protein>